<dbReference type="SUPFAM" id="SSF46785">
    <property type="entry name" value="Winged helix' DNA-binding domain"/>
    <property type="match status" value="1"/>
</dbReference>
<evidence type="ECO:0000259" key="4">
    <source>
        <dbReference type="PROSITE" id="PS50987"/>
    </source>
</evidence>
<dbReference type="EMBL" id="CP073720">
    <property type="protein sequence ID" value="UWP83142.1"/>
    <property type="molecule type" value="Genomic_DNA"/>
</dbReference>
<dbReference type="PROSITE" id="PS50987">
    <property type="entry name" value="HTH_ARSR_2"/>
    <property type="match status" value="1"/>
</dbReference>
<organism evidence="5 6">
    <name type="scientific">Dactylosporangium fulvum</name>
    <dbReference type="NCBI Taxonomy" id="53359"/>
    <lineage>
        <taxon>Bacteria</taxon>
        <taxon>Bacillati</taxon>
        <taxon>Actinomycetota</taxon>
        <taxon>Actinomycetes</taxon>
        <taxon>Micromonosporales</taxon>
        <taxon>Micromonosporaceae</taxon>
        <taxon>Dactylosporangium</taxon>
    </lineage>
</organism>
<sequence length="115" mass="12720">MKQPWQPATGDLRLVDVLAALADPTRLALVARLADLGSQNCTAINNDVDVHKTTMSHHYRVLREAGLTETTVRGRERWIDLRRADLDERFPGLIDAILTSLETPPLTGQPQPLGS</sequence>
<dbReference type="PANTHER" id="PTHR33154">
    <property type="entry name" value="TRANSCRIPTIONAL REGULATOR, ARSR FAMILY"/>
    <property type="match status" value="1"/>
</dbReference>
<dbReference type="InterPro" id="IPR051081">
    <property type="entry name" value="HTH_MetalResp_TranReg"/>
</dbReference>
<evidence type="ECO:0000256" key="1">
    <source>
        <dbReference type="ARBA" id="ARBA00023015"/>
    </source>
</evidence>
<evidence type="ECO:0000256" key="3">
    <source>
        <dbReference type="ARBA" id="ARBA00023163"/>
    </source>
</evidence>
<dbReference type="Proteomes" id="UP001059617">
    <property type="component" value="Chromosome"/>
</dbReference>
<accession>A0ABY5W0U3</accession>
<dbReference type="InterPro" id="IPR001845">
    <property type="entry name" value="HTH_ArsR_DNA-bd_dom"/>
</dbReference>
<dbReference type="InterPro" id="IPR036390">
    <property type="entry name" value="WH_DNA-bd_sf"/>
</dbReference>
<evidence type="ECO:0000313" key="5">
    <source>
        <dbReference type="EMBL" id="UWP83142.1"/>
    </source>
</evidence>
<evidence type="ECO:0000313" key="6">
    <source>
        <dbReference type="Proteomes" id="UP001059617"/>
    </source>
</evidence>
<keyword evidence="2" id="KW-0238">DNA-binding</keyword>
<keyword evidence="6" id="KW-1185">Reference proteome</keyword>
<reference evidence="5" key="1">
    <citation type="submission" date="2021-04" db="EMBL/GenBank/DDBJ databases">
        <authorList>
            <person name="Hartkoorn R.C."/>
            <person name="Beaudoing E."/>
            <person name="Hot D."/>
        </authorList>
    </citation>
    <scope>NUCLEOTIDE SEQUENCE</scope>
    <source>
        <strain evidence="5">NRRL B-16292</strain>
    </source>
</reference>
<reference evidence="5" key="2">
    <citation type="submission" date="2022-09" db="EMBL/GenBank/DDBJ databases">
        <title>Biosynthetic gene clusters of Dactylosporangioum fulvum.</title>
        <authorList>
            <person name="Caradec T."/>
        </authorList>
    </citation>
    <scope>NUCLEOTIDE SEQUENCE</scope>
    <source>
        <strain evidence="5">NRRL B-16292</strain>
    </source>
</reference>
<gene>
    <name evidence="5" type="ORF">Dfulv_02200</name>
</gene>
<dbReference type="Gene3D" id="1.10.10.10">
    <property type="entry name" value="Winged helix-like DNA-binding domain superfamily/Winged helix DNA-binding domain"/>
    <property type="match status" value="1"/>
</dbReference>
<dbReference type="PRINTS" id="PR00778">
    <property type="entry name" value="HTHARSR"/>
</dbReference>
<dbReference type="RefSeq" id="WP_259860922.1">
    <property type="nucleotide sequence ID" value="NZ_BAAAST010000024.1"/>
</dbReference>
<dbReference type="InterPro" id="IPR036388">
    <property type="entry name" value="WH-like_DNA-bd_sf"/>
</dbReference>
<keyword evidence="3" id="KW-0804">Transcription</keyword>
<name>A0ABY5W0U3_9ACTN</name>
<keyword evidence="1" id="KW-0805">Transcription regulation</keyword>
<dbReference type="Pfam" id="PF12840">
    <property type="entry name" value="HTH_20"/>
    <property type="match status" value="1"/>
</dbReference>
<protein>
    <submittedName>
        <fullName evidence="5">ArsR family transcriptional regulator</fullName>
    </submittedName>
</protein>
<dbReference type="PANTHER" id="PTHR33154:SF12">
    <property type="entry name" value="TRANSCRIPTIONAL REGULATORY PROTEIN"/>
    <property type="match status" value="1"/>
</dbReference>
<dbReference type="InterPro" id="IPR011991">
    <property type="entry name" value="ArsR-like_HTH"/>
</dbReference>
<dbReference type="SMART" id="SM00418">
    <property type="entry name" value="HTH_ARSR"/>
    <property type="match status" value="1"/>
</dbReference>
<proteinExistence type="predicted"/>
<feature type="domain" description="HTH arsR-type" evidence="4">
    <location>
        <begin position="6"/>
        <end position="101"/>
    </location>
</feature>
<dbReference type="CDD" id="cd00090">
    <property type="entry name" value="HTH_ARSR"/>
    <property type="match status" value="1"/>
</dbReference>
<evidence type="ECO:0000256" key="2">
    <source>
        <dbReference type="ARBA" id="ARBA00023125"/>
    </source>
</evidence>